<protein>
    <submittedName>
        <fullName evidence="6">HIT family protein</fullName>
    </submittedName>
    <submittedName>
        <fullName evidence="5">Hydrolase</fullName>
    </submittedName>
</protein>
<dbReference type="InterPro" id="IPR011146">
    <property type="entry name" value="HIT-like"/>
</dbReference>
<reference evidence="6 8" key="2">
    <citation type="submission" date="2020-02" db="EMBL/GenBank/DDBJ databases">
        <title>Genome sequence of Parvularcula flava strain NH6-79.</title>
        <authorList>
            <person name="Abdul Karim M.H."/>
            <person name="Lam M.Q."/>
            <person name="Chen S.J."/>
            <person name="Yahya A."/>
            <person name="Shahir S."/>
            <person name="Shamsir M.S."/>
            <person name="Chong C.S."/>
        </authorList>
    </citation>
    <scope>NUCLEOTIDE SEQUENCE [LARGE SCALE GENOMIC DNA]</scope>
    <source>
        <strain evidence="6 8">NH6-79</strain>
    </source>
</reference>
<proteinExistence type="predicted"/>
<evidence type="ECO:0000256" key="1">
    <source>
        <dbReference type="PIRSR" id="PIRSR601310-1"/>
    </source>
</evidence>
<feature type="active site" description="Tele-AMP-histidine intermediate" evidence="1">
    <location>
        <position position="107"/>
    </location>
</feature>
<dbReference type="CDD" id="cd01277">
    <property type="entry name" value="HINT_subgroup"/>
    <property type="match status" value="1"/>
</dbReference>
<evidence type="ECO:0000313" key="5">
    <source>
        <dbReference type="EMBL" id="GGH95186.1"/>
    </source>
</evidence>
<dbReference type="RefSeq" id="WP_155138238.1">
    <property type="nucleotide sequence ID" value="NZ_BMGZ01000001.1"/>
</dbReference>
<feature type="domain" description="HIT" evidence="4">
    <location>
        <begin position="12"/>
        <end position="120"/>
    </location>
</feature>
<dbReference type="InterPro" id="IPR036265">
    <property type="entry name" value="HIT-like_sf"/>
</dbReference>
<name>A0A8J3A2J1_9PROT</name>
<dbReference type="Proteomes" id="UP000818603">
    <property type="component" value="Unassembled WGS sequence"/>
</dbReference>
<dbReference type="PANTHER" id="PTHR46648:SF1">
    <property type="entry name" value="ADENOSINE 5'-MONOPHOSPHORAMIDASE HNT1"/>
    <property type="match status" value="1"/>
</dbReference>
<evidence type="ECO:0000256" key="3">
    <source>
        <dbReference type="PROSITE-ProRule" id="PRU00464"/>
    </source>
</evidence>
<dbReference type="PRINTS" id="PR00332">
    <property type="entry name" value="HISTRIAD"/>
</dbReference>
<evidence type="ECO:0000259" key="4">
    <source>
        <dbReference type="PROSITE" id="PS51084"/>
    </source>
</evidence>
<dbReference type="AlphaFoldDB" id="A0A8J3A2J1"/>
<accession>A0A8J3A2J1</accession>
<dbReference type="PANTHER" id="PTHR46648">
    <property type="entry name" value="HIT FAMILY PROTEIN 1"/>
    <property type="match status" value="1"/>
</dbReference>
<dbReference type="EMBL" id="BMGZ01000001">
    <property type="protein sequence ID" value="GGH95186.1"/>
    <property type="molecule type" value="Genomic_DNA"/>
</dbReference>
<feature type="short sequence motif" description="Histidine triad motif" evidence="2 3">
    <location>
        <begin position="105"/>
        <end position="109"/>
    </location>
</feature>
<dbReference type="GO" id="GO:0016787">
    <property type="term" value="F:hydrolase activity"/>
    <property type="evidence" value="ECO:0007669"/>
    <property type="project" value="UniProtKB-KW"/>
</dbReference>
<dbReference type="SUPFAM" id="SSF54197">
    <property type="entry name" value="HIT-like"/>
    <property type="match status" value="1"/>
</dbReference>
<dbReference type="InterPro" id="IPR001310">
    <property type="entry name" value="Histidine_triad_HIT"/>
</dbReference>
<evidence type="ECO:0000313" key="8">
    <source>
        <dbReference type="Proteomes" id="UP000818603"/>
    </source>
</evidence>
<dbReference type="Pfam" id="PF01230">
    <property type="entry name" value="HIT"/>
    <property type="match status" value="1"/>
</dbReference>
<comment type="caution">
    <text evidence="5">The sequence shown here is derived from an EMBL/GenBank/DDBJ whole genome shotgun (WGS) entry which is preliminary data.</text>
</comment>
<dbReference type="EMBL" id="VCJR02000001">
    <property type="protein sequence ID" value="NHK27356.1"/>
    <property type="molecule type" value="Genomic_DNA"/>
</dbReference>
<dbReference type="PROSITE" id="PS51084">
    <property type="entry name" value="HIT_2"/>
    <property type="match status" value="1"/>
</dbReference>
<evidence type="ECO:0000256" key="2">
    <source>
        <dbReference type="PIRSR" id="PIRSR601310-3"/>
    </source>
</evidence>
<reference evidence="5" key="3">
    <citation type="submission" date="2020-09" db="EMBL/GenBank/DDBJ databases">
        <authorList>
            <person name="Sun Q."/>
            <person name="Zhou Y."/>
        </authorList>
    </citation>
    <scope>NUCLEOTIDE SEQUENCE</scope>
    <source>
        <strain evidence="5">CGMCC 1.14984</strain>
    </source>
</reference>
<organism evidence="5 7">
    <name type="scientific">Aquisalinus luteolus</name>
    <dbReference type="NCBI Taxonomy" id="1566827"/>
    <lineage>
        <taxon>Bacteria</taxon>
        <taxon>Pseudomonadati</taxon>
        <taxon>Pseudomonadota</taxon>
        <taxon>Alphaproteobacteria</taxon>
        <taxon>Parvularculales</taxon>
        <taxon>Parvularculaceae</taxon>
        <taxon>Aquisalinus</taxon>
    </lineage>
</organism>
<gene>
    <name evidence="6" type="ORF">FF098_005515</name>
    <name evidence="5" type="ORF">GCM10011355_11130</name>
</gene>
<dbReference type="Gene3D" id="3.30.428.10">
    <property type="entry name" value="HIT-like"/>
    <property type="match status" value="1"/>
</dbReference>
<sequence>MSLKETYDTDNIFARIIKGEIPSVKIHEDDEVLSFMDAFPQTRGHTLVIPKKAQATNLLTVDPDVLSMLIQRTQMIAKAIDKALAPDGIRIAQFNGAPAGQSVFHIHFHIIPVWEGGAMKPHADPASGMADPKALEEIAAEIRAAL</sequence>
<dbReference type="InterPro" id="IPR039384">
    <property type="entry name" value="HINT"/>
</dbReference>
<keyword evidence="8" id="KW-1185">Reference proteome</keyword>
<evidence type="ECO:0000313" key="7">
    <source>
        <dbReference type="Proteomes" id="UP000621856"/>
    </source>
</evidence>
<dbReference type="GO" id="GO:0009117">
    <property type="term" value="P:nucleotide metabolic process"/>
    <property type="evidence" value="ECO:0007669"/>
    <property type="project" value="TreeGrafter"/>
</dbReference>
<keyword evidence="5" id="KW-0378">Hydrolase</keyword>
<reference evidence="5" key="1">
    <citation type="journal article" date="2014" name="Int. J. Syst. Evol. Microbiol.">
        <title>Complete genome sequence of Corynebacterium casei LMG S-19264T (=DSM 44701T), isolated from a smear-ripened cheese.</title>
        <authorList>
            <consortium name="US DOE Joint Genome Institute (JGI-PGF)"/>
            <person name="Walter F."/>
            <person name="Albersmeier A."/>
            <person name="Kalinowski J."/>
            <person name="Ruckert C."/>
        </authorList>
    </citation>
    <scope>NUCLEOTIDE SEQUENCE</scope>
    <source>
        <strain evidence="5">CGMCC 1.14984</strain>
    </source>
</reference>
<dbReference type="Proteomes" id="UP000621856">
    <property type="component" value="Unassembled WGS sequence"/>
</dbReference>
<evidence type="ECO:0000313" key="6">
    <source>
        <dbReference type="EMBL" id="NHK27356.1"/>
    </source>
</evidence>